<feature type="domain" description="Multidrug resistance protein MdtA-like barrel-sandwich hybrid" evidence="5">
    <location>
        <begin position="60"/>
        <end position="181"/>
    </location>
</feature>
<dbReference type="InterPro" id="IPR006143">
    <property type="entry name" value="RND_pump_MFP"/>
</dbReference>
<keyword evidence="8" id="KW-1185">Reference proteome</keyword>
<reference evidence="8" key="1">
    <citation type="journal article" date="2019" name="Int. J. Syst. Evol. Microbiol.">
        <title>The Global Catalogue of Microorganisms (GCM) 10K type strain sequencing project: providing services to taxonomists for standard genome sequencing and annotation.</title>
        <authorList>
            <consortium name="The Broad Institute Genomics Platform"/>
            <consortium name="The Broad Institute Genome Sequencing Center for Infectious Disease"/>
            <person name="Wu L."/>
            <person name="Ma J."/>
        </authorList>
    </citation>
    <scope>NUCLEOTIDE SEQUENCE [LARGE SCALE GENOMIC DNA]</scope>
    <source>
        <strain evidence="8">JCM 17805</strain>
    </source>
</reference>
<evidence type="ECO:0000313" key="8">
    <source>
        <dbReference type="Proteomes" id="UP001500604"/>
    </source>
</evidence>
<evidence type="ECO:0000256" key="1">
    <source>
        <dbReference type="ARBA" id="ARBA00004196"/>
    </source>
</evidence>
<keyword evidence="3" id="KW-0813">Transport</keyword>
<dbReference type="EMBL" id="BAABFL010000443">
    <property type="protein sequence ID" value="GAA4651229.1"/>
    <property type="molecule type" value="Genomic_DNA"/>
</dbReference>
<sequence length="363" mass="39920">MWGKSLLVLGFMGLTIALSGCQKEPAQQEALIRPVKLFEVAGSSSQQLRHFPGHVTASDEAEISFRISGELVELPLNEGQHVDKGQLLARLDDRDVRNEVADRQASYELAQIDFQRKKSLLERKVISQADYDKASAQLKSSKAALDLARDKLAYTVLKAPFAGRVARLEVENHQFIQAKQTILLLQSDNTVDIHIQVPESIVVNVDANTVEVGYMPQASFAAAPDRQFPVQYKEHATKVTPGTQTYDVVFTMPVPDDLTLLPGMTTTVTIDLARIIRQRSQIPYVLIPSQAVVNSDADGRTLVWRYNADTGQVGAVEVTVGRITEAGIQVLSGLQTGDQVVVAGARQLTEGLKVKPLRWERGL</sequence>
<evidence type="ECO:0000256" key="2">
    <source>
        <dbReference type="ARBA" id="ARBA00009477"/>
    </source>
</evidence>
<dbReference type="RefSeq" id="WP_345197581.1">
    <property type="nucleotide sequence ID" value="NZ_BAABFL010000443.1"/>
</dbReference>
<evidence type="ECO:0000256" key="3">
    <source>
        <dbReference type="ARBA" id="ARBA00022448"/>
    </source>
</evidence>
<evidence type="ECO:0000259" key="5">
    <source>
        <dbReference type="Pfam" id="PF25917"/>
    </source>
</evidence>
<dbReference type="PROSITE" id="PS51257">
    <property type="entry name" value="PROKAR_LIPOPROTEIN"/>
    <property type="match status" value="1"/>
</dbReference>
<dbReference type="InterPro" id="IPR058624">
    <property type="entry name" value="MdtA-like_HH"/>
</dbReference>
<evidence type="ECO:0000259" key="4">
    <source>
        <dbReference type="Pfam" id="PF25876"/>
    </source>
</evidence>
<evidence type="ECO:0000259" key="6">
    <source>
        <dbReference type="Pfam" id="PF25967"/>
    </source>
</evidence>
<dbReference type="Gene3D" id="2.40.50.100">
    <property type="match status" value="1"/>
</dbReference>
<dbReference type="SUPFAM" id="SSF111369">
    <property type="entry name" value="HlyD-like secretion proteins"/>
    <property type="match status" value="1"/>
</dbReference>
<comment type="similarity">
    <text evidence="2">Belongs to the membrane fusion protein (MFP) (TC 8.A.1) family.</text>
</comment>
<dbReference type="Pfam" id="PF25967">
    <property type="entry name" value="RND-MFP_C"/>
    <property type="match status" value="1"/>
</dbReference>
<comment type="subcellular location">
    <subcellularLocation>
        <location evidence="1">Cell envelope</location>
    </subcellularLocation>
</comment>
<gene>
    <name evidence="7" type="ORF">GCM10023116_35120</name>
</gene>
<dbReference type="PANTHER" id="PTHR30469">
    <property type="entry name" value="MULTIDRUG RESISTANCE PROTEIN MDTA"/>
    <property type="match status" value="1"/>
</dbReference>
<dbReference type="InterPro" id="IPR058627">
    <property type="entry name" value="MdtA-like_C"/>
</dbReference>
<dbReference type="Gene3D" id="2.40.30.170">
    <property type="match status" value="1"/>
</dbReference>
<feature type="domain" description="Multidrug resistance protein MdtA-like alpha-helical hairpin" evidence="4">
    <location>
        <begin position="97"/>
        <end position="155"/>
    </location>
</feature>
<evidence type="ECO:0000313" key="7">
    <source>
        <dbReference type="EMBL" id="GAA4651229.1"/>
    </source>
</evidence>
<accession>A0ABP8V6P9</accession>
<dbReference type="Gene3D" id="2.40.420.20">
    <property type="match status" value="1"/>
</dbReference>
<feature type="domain" description="Multidrug resistance protein MdtA-like C-terminal permuted SH3" evidence="6">
    <location>
        <begin position="285"/>
        <end position="345"/>
    </location>
</feature>
<proteinExistence type="inferred from homology"/>
<dbReference type="Pfam" id="PF25876">
    <property type="entry name" value="HH_MFP_RND"/>
    <property type="match status" value="1"/>
</dbReference>
<organism evidence="7 8">
    <name type="scientific">Kistimonas scapharcae</name>
    <dbReference type="NCBI Taxonomy" id="1036133"/>
    <lineage>
        <taxon>Bacteria</taxon>
        <taxon>Pseudomonadati</taxon>
        <taxon>Pseudomonadota</taxon>
        <taxon>Gammaproteobacteria</taxon>
        <taxon>Oceanospirillales</taxon>
        <taxon>Endozoicomonadaceae</taxon>
        <taxon>Kistimonas</taxon>
    </lineage>
</organism>
<protein>
    <submittedName>
        <fullName evidence="7">Efflux RND transporter periplasmic adaptor subunit</fullName>
    </submittedName>
</protein>
<dbReference type="NCBIfam" id="TIGR01730">
    <property type="entry name" value="RND_mfp"/>
    <property type="match status" value="1"/>
</dbReference>
<dbReference type="InterPro" id="IPR058625">
    <property type="entry name" value="MdtA-like_BSH"/>
</dbReference>
<name>A0ABP8V6P9_9GAMM</name>
<dbReference type="PANTHER" id="PTHR30469:SF20">
    <property type="entry name" value="EFFLUX RND TRANSPORTER PERIPLASMIC ADAPTOR SUBUNIT"/>
    <property type="match status" value="1"/>
</dbReference>
<comment type="caution">
    <text evidence="7">The sequence shown here is derived from an EMBL/GenBank/DDBJ whole genome shotgun (WGS) entry which is preliminary data.</text>
</comment>
<dbReference type="Gene3D" id="1.10.287.470">
    <property type="entry name" value="Helix hairpin bin"/>
    <property type="match status" value="1"/>
</dbReference>
<dbReference type="Pfam" id="PF25917">
    <property type="entry name" value="BSH_RND"/>
    <property type="match status" value="1"/>
</dbReference>
<dbReference type="Proteomes" id="UP001500604">
    <property type="component" value="Unassembled WGS sequence"/>
</dbReference>